<feature type="domain" description="BTB" evidence="4">
    <location>
        <begin position="932"/>
        <end position="1006"/>
    </location>
</feature>
<feature type="compositionally biased region" description="Polar residues" evidence="3">
    <location>
        <begin position="1282"/>
        <end position="1306"/>
    </location>
</feature>
<dbReference type="Gene3D" id="3.30.710.10">
    <property type="entry name" value="Potassium Channel Kv1.1, Chain A"/>
    <property type="match status" value="1"/>
</dbReference>
<sequence>MSTYLWKYYLEHDLESFQQLLAGASYIQSAGPQRGAGANVGATIGSPGAILATSPKIPNKHRKASAPNLATPSSGGKGHRASTHVNLTRADINSKDAHGVTLLHHIASSTDKDATQYASALLEIPLLDLYLQDVESGWTALHRALYFGNATIARALMDRDARDAISYSAGGPHSAVGLIKVKDREGNSPFDVFGATITNRSIRQGTGLPLLPSGIDEDDDDMAHGDSGDADDNSPDRTVKPRICIEGDELFTFGSNKNLTLGFGNEDDRQYPERILLKRPDHLLRRLDAEHQVQRSCMEAMSRRQDARDHDLGRTRSVSNLPAVIRNRPIIIQDIRLSKLHSAVLTTDPEANLYTCGFGPGGRLGTGDETTRFSFVPICGGGLAGKKIVDVGLGQNHTVVVSNEGEVFTWGTNVFGQLGYALPTSTLQEEEPVQTLPRQIFGPLKREIVIGAAASRTHSAVHTNTSLYTFGKNDGQLGLVDSDARSLETQIVPRKVAASLFSSSISMVSAIERATVCLLNNHDVWIFANYGYTKMSFPLEGFSDYFLQNSLFATRHGSAPNHINKVASGGDTICAMSRMGDVFTVHVTQKAEPGPVTTSTTNPAKIRGALSQPQRVWSLRKGHMAVRDVDVGQDGSIIICTESGSVWRRVKRAKIKDANAPRSTEYKAKDYKFSRVPSLTRVVAVRSNPFGAFAAVRRDCDVPKNQLQVDSPTLWEDLFPLLPFSELLSKEDDSETENPTPRFWAPAVAAGAPATIRKAVLTSADLESDVTTLLSEQNIEQNLSYDLRIGSSTSQVVLPVHEFMLAGRSGVIRQALVEFRQSYFYSTPDVMTIEYDKDGRPLILFQGVDFITIFNLVFFIYADCIVDVWHHARHAPALAARYRQIRTELMKLASHLELPTMEQAARVMIAPAKTLHQDLGSALMDSSYLETGDVEVELDDASMKVHSALMCRRCPFFEGLFNGRAAGRWLASRRELVQDIHDNIKVDLKHVNLEVFKLVLRYIYADAGEELFDEVVTTDLDEFLDLVLEVMSVANELMLDRLAQICQKLLGRFVSTRNVCSLLNAVAPCSVTLFKDAALEYICLNLEGMLENHLLKELDQELMAELDEIVRQNQLACLPFVKSGRAEAELLEKYPDLVDIIDRGKRAKINSMALQSRLYENEIRFAGSIKARSEDQTSSPSTEKSRQRPSKDRMPSSKSPSLRAKTSVHDLMFDMDEGDGFLPESSTKGARDIVGTPVRPESQNGHVYQTETPSSLSVDNIWFDSKDKALLSAPDNALATPRKSTSMFGSSPSPARNLQEAASASLSRDVDPSESPRPWGSAALSSTKLDMKAIMAQASLKRESNISSGLSSQAKIAEAVAISVGNKMSQRERKRQQQQQQLLQSSEPRSSPENGPPRAEKPASPWRTPSAGPKISLKDVLGADGNTSPSSTSTKDTRLPSVPPLTLRQTVPGSASAAREFPSGSQPAQPSPQHRNVSSPTIAKSTDHPSFPNPSFPNPSSRPPTQPSSRSHQPNQSIPPHHNPLPVEPSLHLSMADILSQQQTEKDVIKEAAAKRSLQDIQQEQEFQQWWDMESRKVIEEEAAARGRVGGGGREARARCGFKRG</sequence>
<dbReference type="InterPro" id="IPR000210">
    <property type="entry name" value="BTB/POZ_dom"/>
</dbReference>
<dbReference type="EMBL" id="VXIT01000004">
    <property type="protein sequence ID" value="KAA6413542.1"/>
    <property type="molecule type" value="Genomic_DNA"/>
</dbReference>
<feature type="compositionally biased region" description="Pro residues" evidence="3">
    <location>
        <begin position="1491"/>
        <end position="1506"/>
    </location>
</feature>
<dbReference type="InterPro" id="IPR051625">
    <property type="entry name" value="Signaling_Regulatory_Domain"/>
</dbReference>
<dbReference type="PROSITE" id="PS50012">
    <property type="entry name" value="RCC1_3"/>
    <property type="match status" value="2"/>
</dbReference>
<dbReference type="InterPro" id="IPR009091">
    <property type="entry name" value="RCC1/BLIP-II"/>
</dbReference>
<dbReference type="PROSITE" id="PS50097">
    <property type="entry name" value="BTB"/>
    <property type="match status" value="1"/>
</dbReference>
<dbReference type="CDD" id="cd18500">
    <property type="entry name" value="BACK_IBtk"/>
    <property type="match status" value="1"/>
</dbReference>
<feature type="compositionally biased region" description="Polar residues" evidence="3">
    <location>
        <begin position="1425"/>
        <end position="1434"/>
    </location>
</feature>
<dbReference type="Pfam" id="PF13540">
    <property type="entry name" value="RCC1_2"/>
    <property type="match status" value="1"/>
</dbReference>
<evidence type="ECO:0000256" key="1">
    <source>
        <dbReference type="ARBA" id="ARBA00022737"/>
    </source>
</evidence>
<dbReference type="SUPFAM" id="SSF48403">
    <property type="entry name" value="Ankyrin repeat"/>
    <property type="match status" value="1"/>
</dbReference>
<evidence type="ECO:0000259" key="4">
    <source>
        <dbReference type="PROSITE" id="PS50097"/>
    </source>
</evidence>
<dbReference type="PANTHER" id="PTHR22872:SF2">
    <property type="entry name" value="INHIBITOR OF BRUTON TYROSINE KINASE"/>
    <property type="match status" value="1"/>
</dbReference>
<dbReference type="OrthoDB" id="1893551at2759"/>
<dbReference type="Gene3D" id="1.25.40.20">
    <property type="entry name" value="Ankyrin repeat-containing domain"/>
    <property type="match status" value="1"/>
</dbReference>
<evidence type="ECO:0000313" key="6">
    <source>
        <dbReference type="Proteomes" id="UP000324767"/>
    </source>
</evidence>
<dbReference type="SUPFAM" id="SSF54695">
    <property type="entry name" value="POZ domain"/>
    <property type="match status" value="1"/>
</dbReference>
<feature type="compositionally biased region" description="Basic and acidic residues" evidence="3">
    <location>
        <begin position="1183"/>
        <end position="1195"/>
    </location>
</feature>
<dbReference type="Pfam" id="PF00651">
    <property type="entry name" value="BTB"/>
    <property type="match status" value="1"/>
</dbReference>
<keyword evidence="1" id="KW-0677">Repeat</keyword>
<feature type="region of interest" description="Disordered" evidence="3">
    <location>
        <begin position="1367"/>
        <end position="1544"/>
    </location>
</feature>
<feature type="region of interest" description="Disordered" evidence="3">
    <location>
        <begin position="57"/>
        <end position="81"/>
    </location>
</feature>
<feature type="compositionally biased region" description="Low complexity" evidence="3">
    <location>
        <begin position="1462"/>
        <end position="1473"/>
    </location>
</feature>
<dbReference type="InterPro" id="IPR000408">
    <property type="entry name" value="Reg_chr_condens"/>
</dbReference>
<name>A0A5M8PVD3_9LECA</name>
<dbReference type="SUPFAM" id="SSF50985">
    <property type="entry name" value="RCC1/BLIP-II"/>
    <property type="match status" value="1"/>
</dbReference>
<feature type="region of interest" description="Disordered" evidence="3">
    <location>
        <begin position="204"/>
        <end position="239"/>
    </location>
</feature>
<feature type="compositionally biased region" description="Low complexity" evidence="3">
    <location>
        <begin position="1377"/>
        <end position="1392"/>
    </location>
</feature>
<protein>
    <recommendedName>
        <fullName evidence="4">BTB domain-containing protein</fullName>
    </recommendedName>
</protein>
<evidence type="ECO:0000256" key="3">
    <source>
        <dbReference type="SAM" id="MobiDB-lite"/>
    </source>
</evidence>
<dbReference type="PANTHER" id="PTHR22872">
    <property type="entry name" value="BTK-BINDING PROTEIN-RELATED"/>
    <property type="match status" value="1"/>
</dbReference>
<feature type="region of interest" description="Disordered" evidence="3">
    <location>
        <begin position="1275"/>
        <end position="1324"/>
    </location>
</feature>
<reference evidence="5 6" key="1">
    <citation type="submission" date="2019-09" db="EMBL/GenBank/DDBJ databases">
        <title>The hologenome of the rock-dwelling lichen Lasallia pustulata.</title>
        <authorList>
            <person name="Greshake Tzovaras B."/>
            <person name="Segers F."/>
            <person name="Bicker A."/>
            <person name="Dal Grande F."/>
            <person name="Otte J."/>
            <person name="Hankeln T."/>
            <person name="Schmitt I."/>
            <person name="Ebersberger I."/>
        </authorList>
    </citation>
    <scope>NUCLEOTIDE SEQUENCE [LARGE SCALE GENOMIC DNA]</scope>
    <source>
        <strain evidence="5">A1-1</strain>
    </source>
</reference>
<dbReference type="Gene3D" id="2.130.10.30">
    <property type="entry name" value="Regulator of chromosome condensation 1/beta-lactamase-inhibitor protein II"/>
    <property type="match status" value="1"/>
</dbReference>
<feature type="repeat" description="RCC1" evidence="2">
    <location>
        <begin position="351"/>
        <end position="404"/>
    </location>
</feature>
<feature type="region of interest" description="Disordered" evidence="3">
    <location>
        <begin position="1169"/>
        <end position="1204"/>
    </location>
</feature>
<dbReference type="InterPro" id="IPR036770">
    <property type="entry name" value="Ankyrin_rpt-contain_sf"/>
</dbReference>
<dbReference type="SMART" id="SM00225">
    <property type="entry name" value="BTB"/>
    <property type="match status" value="1"/>
</dbReference>
<evidence type="ECO:0000256" key="2">
    <source>
        <dbReference type="PROSITE-ProRule" id="PRU00235"/>
    </source>
</evidence>
<comment type="caution">
    <text evidence="5">The sequence shown here is derived from an EMBL/GenBank/DDBJ whole genome shotgun (WGS) entry which is preliminary data.</text>
</comment>
<feature type="compositionally biased region" description="Polar residues" evidence="3">
    <location>
        <begin position="1474"/>
        <end position="1484"/>
    </location>
</feature>
<organism evidence="5 6">
    <name type="scientific">Lasallia pustulata</name>
    <dbReference type="NCBI Taxonomy" id="136370"/>
    <lineage>
        <taxon>Eukaryota</taxon>
        <taxon>Fungi</taxon>
        <taxon>Dikarya</taxon>
        <taxon>Ascomycota</taxon>
        <taxon>Pezizomycotina</taxon>
        <taxon>Lecanoromycetes</taxon>
        <taxon>OSLEUM clade</taxon>
        <taxon>Umbilicariomycetidae</taxon>
        <taxon>Umbilicariales</taxon>
        <taxon>Umbilicariaceae</taxon>
        <taxon>Lasallia</taxon>
    </lineage>
</organism>
<gene>
    <name evidence="5" type="ORF">FRX48_03288</name>
</gene>
<evidence type="ECO:0000313" key="5">
    <source>
        <dbReference type="EMBL" id="KAA6413542.1"/>
    </source>
</evidence>
<proteinExistence type="predicted"/>
<dbReference type="InterPro" id="IPR011333">
    <property type="entry name" value="SKP1/BTB/POZ_sf"/>
</dbReference>
<accession>A0A5M8PVD3</accession>
<feature type="repeat" description="RCC1" evidence="2">
    <location>
        <begin position="405"/>
        <end position="465"/>
    </location>
</feature>
<dbReference type="Proteomes" id="UP000324767">
    <property type="component" value="Unassembled WGS sequence"/>
</dbReference>